<protein>
    <submittedName>
        <fullName evidence="1">(Perigord truffle) hypothetical protein</fullName>
    </submittedName>
</protein>
<proteinExistence type="predicted"/>
<dbReference type="InParanoid" id="D5G8J1"/>
<accession>D5G8J1</accession>
<dbReference type="HOGENOM" id="CLU_2962571_0_0_1"/>
<evidence type="ECO:0000313" key="1">
    <source>
        <dbReference type="EMBL" id="CAZ80838.1"/>
    </source>
</evidence>
<dbReference type="EMBL" id="FN430046">
    <property type="protein sequence ID" value="CAZ80838.1"/>
    <property type="molecule type" value="Genomic_DNA"/>
</dbReference>
<dbReference type="KEGG" id="tml:GSTUM_00002897001"/>
<dbReference type="Proteomes" id="UP000006911">
    <property type="component" value="Unassembled WGS sequence"/>
</dbReference>
<reference evidence="1 2" key="1">
    <citation type="journal article" date="2010" name="Nature">
        <title>Perigord black truffle genome uncovers evolutionary origins and mechanisms of symbiosis.</title>
        <authorList>
            <person name="Martin F."/>
            <person name="Kohler A."/>
            <person name="Murat C."/>
            <person name="Balestrini R."/>
            <person name="Coutinho P.M."/>
            <person name="Jaillon O."/>
            <person name="Montanini B."/>
            <person name="Morin E."/>
            <person name="Noel B."/>
            <person name="Percudani R."/>
            <person name="Porcel B."/>
            <person name="Rubini A."/>
            <person name="Amicucci A."/>
            <person name="Amselem J."/>
            <person name="Anthouard V."/>
            <person name="Arcioni S."/>
            <person name="Artiguenave F."/>
            <person name="Aury J.M."/>
            <person name="Ballario P."/>
            <person name="Bolchi A."/>
            <person name="Brenna A."/>
            <person name="Brun A."/>
            <person name="Buee M."/>
            <person name="Cantarel B."/>
            <person name="Chevalier G."/>
            <person name="Couloux A."/>
            <person name="Da Silva C."/>
            <person name="Denoeud F."/>
            <person name="Duplessis S."/>
            <person name="Ghignone S."/>
            <person name="Hilselberger B."/>
            <person name="Iotti M."/>
            <person name="Marcais B."/>
            <person name="Mello A."/>
            <person name="Miranda M."/>
            <person name="Pacioni G."/>
            <person name="Quesneville H."/>
            <person name="Riccioni C."/>
            <person name="Ruotolo R."/>
            <person name="Splivallo R."/>
            <person name="Stocchi V."/>
            <person name="Tisserant E."/>
            <person name="Viscomi A.R."/>
            <person name="Zambonelli A."/>
            <person name="Zampieri E."/>
            <person name="Henrissat B."/>
            <person name="Lebrun M.H."/>
            <person name="Paolocci F."/>
            <person name="Bonfante P."/>
            <person name="Ottonello S."/>
            <person name="Wincker P."/>
        </authorList>
    </citation>
    <scope>NUCLEOTIDE SEQUENCE [LARGE SCALE GENOMIC DNA]</scope>
    <source>
        <strain evidence="1 2">Mel28</strain>
    </source>
</reference>
<dbReference type="AlphaFoldDB" id="D5G8J1"/>
<name>D5G8J1_TUBMM</name>
<sequence length="59" mass="6854">MSSFQAHARCPTFTTHNNADPTAALFLTTRCSEKPIYQKRREEKMRTKYLEGLALFTFP</sequence>
<gene>
    <name evidence="1" type="ORF">GSTUM_00002897001</name>
</gene>
<dbReference type="GeneID" id="9186058"/>
<keyword evidence="2" id="KW-1185">Reference proteome</keyword>
<dbReference type="RefSeq" id="XP_002836647.1">
    <property type="nucleotide sequence ID" value="XM_002836601.1"/>
</dbReference>
<evidence type="ECO:0000313" key="2">
    <source>
        <dbReference type="Proteomes" id="UP000006911"/>
    </source>
</evidence>
<organism evidence="1 2">
    <name type="scientific">Tuber melanosporum (strain Mel28)</name>
    <name type="common">Perigord black truffle</name>
    <dbReference type="NCBI Taxonomy" id="656061"/>
    <lineage>
        <taxon>Eukaryota</taxon>
        <taxon>Fungi</taxon>
        <taxon>Dikarya</taxon>
        <taxon>Ascomycota</taxon>
        <taxon>Pezizomycotina</taxon>
        <taxon>Pezizomycetes</taxon>
        <taxon>Pezizales</taxon>
        <taxon>Tuberaceae</taxon>
        <taxon>Tuber</taxon>
    </lineage>
</organism>